<dbReference type="STRING" id="1797472.A2215_02360"/>
<sequence length="51" mass="5362">MKLARTKSDKMLGGVCGGMGEYFKVDSVVIRLIFVAVTILGGAGVLAYIVL</sequence>
<keyword evidence="5 6" id="KW-0472">Membrane</keyword>
<evidence type="ECO:0000256" key="1">
    <source>
        <dbReference type="ARBA" id="ARBA00004162"/>
    </source>
</evidence>
<dbReference type="PANTHER" id="PTHR33885">
    <property type="entry name" value="PHAGE SHOCK PROTEIN C"/>
    <property type="match status" value="1"/>
</dbReference>
<keyword evidence="4 6" id="KW-1133">Transmembrane helix</keyword>
<evidence type="ECO:0000256" key="4">
    <source>
        <dbReference type="ARBA" id="ARBA00022989"/>
    </source>
</evidence>
<evidence type="ECO:0000256" key="5">
    <source>
        <dbReference type="ARBA" id="ARBA00023136"/>
    </source>
</evidence>
<dbReference type="EMBL" id="MEZY01000044">
    <property type="protein sequence ID" value="OGD62735.1"/>
    <property type="molecule type" value="Genomic_DNA"/>
</dbReference>
<evidence type="ECO:0000259" key="7">
    <source>
        <dbReference type="Pfam" id="PF04024"/>
    </source>
</evidence>
<evidence type="ECO:0000313" key="9">
    <source>
        <dbReference type="Proteomes" id="UP000178583"/>
    </source>
</evidence>
<feature type="transmembrane region" description="Helical" evidence="6">
    <location>
        <begin position="28"/>
        <end position="50"/>
    </location>
</feature>
<organism evidence="8 9">
    <name type="scientific">Candidatus Berkelbacteria bacterium RIFOXYA2_FULL_43_10</name>
    <dbReference type="NCBI Taxonomy" id="1797472"/>
    <lineage>
        <taxon>Bacteria</taxon>
        <taxon>Candidatus Berkelbacteria</taxon>
    </lineage>
</organism>
<dbReference type="InterPro" id="IPR052027">
    <property type="entry name" value="PspC"/>
</dbReference>
<evidence type="ECO:0000256" key="6">
    <source>
        <dbReference type="SAM" id="Phobius"/>
    </source>
</evidence>
<keyword evidence="2" id="KW-1003">Cell membrane</keyword>
<accession>A0A1F5E5T3</accession>
<dbReference type="AlphaFoldDB" id="A0A1F5E5T3"/>
<evidence type="ECO:0000313" key="8">
    <source>
        <dbReference type="EMBL" id="OGD62735.1"/>
    </source>
</evidence>
<gene>
    <name evidence="8" type="ORF">A2215_02360</name>
</gene>
<comment type="caution">
    <text evidence="8">The sequence shown here is derived from an EMBL/GenBank/DDBJ whole genome shotgun (WGS) entry which is preliminary data.</text>
</comment>
<dbReference type="InterPro" id="IPR007168">
    <property type="entry name" value="Phageshock_PspC_N"/>
</dbReference>
<dbReference type="GO" id="GO:0005886">
    <property type="term" value="C:plasma membrane"/>
    <property type="evidence" value="ECO:0007669"/>
    <property type="project" value="UniProtKB-SubCell"/>
</dbReference>
<evidence type="ECO:0000256" key="3">
    <source>
        <dbReference type="ARBA" id="ARBA00022692"/>
    </source>
</evidence>
<comment type="subcellular location">
    <subcellularLocation>
        <location evidence="1">Cell membrane</location>
        <topology evidence="1">Single-pass membrane protein</topology>
    </subcellularLocation>
</comment>
<keyword evidence="3 6" id="KW-0812">Transmembrane</keyword>
<proteinExistence type="predicted"/>
<protein>
    <submittedName>
        <fullName evidence="8">PspC domain-containing protein</fullName>
    </submittedName>
</protein>
<dbReference type="Pfam" id="PF04024">
    <property type="entry name" value="PspC"/>
    <property type="match status" value="1"/>
</dbReference>
<feature type="domain" description="Phage shock protein PspC N-terminal" evidence="7">
    <location>
        <begin position="2"/>
        <end position="51"/>
    </location>
</feature>
<evidence type="ECO:0000256" key="2">
    <source>
        <dbReference type="ARBA" id="ARBA00022475"/>
    </source>
</evidence>
<dbReference type="PANTHER" id="PTHR33885:SF3">
    <property type="entry name" value="PHAGE SHOCK PROTEIN C"/>
    <property type="match status" value="1"/>
</dbReference>
<dbReference type="Proteomes" id="UP000178583">
    <property type="component" value="Unassembled WGS sequence"/>
</dbReference>
<reference evidence="8 9" key="1">
    <citation type="journal article" date="2016" name="Nat. Commun.">
        <title>Thousands of microbial genomes shed light on interconnected biogeochemical processes in an aquifer system.</title>
        <authorList>
            <person name="Anantharaman K."/>
            <person name="Brown C.T."/>
            <person name="Hug L.A."/>
            <person name="Sharon I."/>
            <person name="Castelle C.J."/>
            <person name="Probst A.J."/>
            <person name="Thomas B.C."/>
            <person name="Singh A."/>
            <person name="Wilkins M.J."/>
            <person name="Karaoz U."/>
            <person name="Brodie E.L."/>
            <person name="Williams K.H."/>
            <person name="Hubbard S.S."/>
            <person name="Banfield J.F."/>
        </authorList>
    </citation>
    <scope>NUCLEOTIDE SEQUENCE [LARGE SCALE GENOMIC DNA]</scope>
</reference>
<name>A0A1F5E5T3_9BACT</name>